<evidence type="ECO:0000313" key="1">
    <source>
        <dbReference type="EMBL" id="PKU62982.1"/>
    </source>
</evidence>
<dbReference type="Proteomes" id="UP000233837">
    <property type="component" value="Unassembled WGS sequence"/>
</dbReference>
<accession>A0A2I0VHU1</accession>
<sequence>MATDHRRPSFVMGKVTSEEEELNVAQVVGGSAMNEKVLIGMNRENVKRRSSGAFTIKEGYIPSAEKKVLVEGKGKSVSSVADCETLTGKISADISPFKFNDNGASSSGMNIIVSRFGNSNVISVLGSKINANSNSFAKNNPCKSVDEIPRGDKTEAVLEEGEVADQVFDELPKEDGHKLKLWRKNSHIKGNFIESNSFLPWIHVNYKRHNRGLRGNSNKLSAQSKNNKKRLDNVSMKMADKYVRMAGKVLEGGLKEITMEVIPSKRYDKSEKIQEVVEVDSLTSENTFSNSTEMIVEIISAMEVPITLEGKNMFSVLQTVNEDGKVGTIEDKSLVDREEGEMEMDEKSVKEMYSRKDLVNISGHGEVKFKLQKELKALGNYSLKSKIRKGETKVICGGFIPTSKKK</sequence>
<name>A0A2I0VHU1_9ASPA</name>
<reference evidence="1 2" key="2">
    <citation type="journal article" date="2017" name="Nature">
        <title>The Apostasia genome and the evolution of orchids.</title>
        <authorList>
            <person name="Zhang G.Q."/>
            <person name="Liu K.W."/>
            <person name="Li Z."/>
            <person name="Lohaus R."/>
            <person name="Hsiao Y.Y."/>
            <person name="Niu S.C."/>
            <person name="Wang J.Y."/>
            <person name="Lin Y.C."/>
            <person name="Xu Q."/>
            <person name="Chen L.J."/>
            <person name="Yoshida K."/>
            <person name="Fujiwara S."/>
            <person name="Wang Z.W."/>
            <person name="Zhang Y.Q."/>
            <person name="Mitsuda N."/>
            <person name="Wang M."/>
            <person name="Liu G.H."/>
            <person name="Pecoraro L."/>
            <person name="Huang H.X."/>
            <person name="Xiao X.J."/>
            <person name="Lin M."/>
            <person name="Wu X.Y."/>
            <person name="Wu W.L."/>
            <person name="Chen Y.Y."/>
            <person name="Chang S.B."/>
            <person name="Sakamoto S."/>
            <person name="Ohme-Takagi M."/>
            <person name="Yagi M."/>
            <person name="Zeng S.J."/>
            <person name="Shen C.Y."/>
            <person name="Yeh C.M."/>
            <person name="Luo Y.B."/>
            <person name="Tsai W.C."/>
            <person name="Van de Peer Y."/>
            <person name="Liu Z.J."/>
        </authorList>
    </citation>
    <scope>NUCLEOTIDE SEQUENCE [LARGE SCALE GENOMIC DNA]</scope>
    <source>
        <tissue evidence="1">The whole plant</tissue>
    </source>
</reference>
<dbReference type="AlphaFoldDB" id="A0A2I0VHU1"/>
<dbReference type="EMBL" id="KZ503551">
    <property type="protein sequence ID" value="PKU62982.1"/>
    <property type="molecule type" value="Genomic_DNA"/>
</dbReference>
<proteinExistence type="predicted"/>
<keyword evidence="2" id="KW-1185">Reference proteome</keyword>
<reference evidence="1 2" key="1">
    <citation type="journal article" date="2016" name="Sci. Rep.">
        <title>The Dendrobium catenatum Lindl. genome sequence provides insights into polysaccharide synthase, floral development and adaptive evolution.</title>
        <authorList>
            <person name="Zhang G.Q."/>
            <person name="Xu Q."/>
            <person name="Bian C."/>
            <person name="Tsai W.C."/>
            <person name="Yeh C.M."/>
            <person name="Liu K.W."/>
            <person name="Yoshida K."/>
            <person name="Zhang L.S."/>
            <person name="Chang S.B."/>
            <person name="Chen F."/>
            <person name="Shi Y."/>
            <person name="Su Y.Y."/>
            <person name="Zhang Y.Q."/>
            <person name="Chen L.J."/>
            <person name="Yin Y."/>
            <person name="Lin M."/>
            <person name="Huang H."/>
            <person name="Deng H."/>
            <person name="Wang Z.W."/>
            <person name="Zhu S.L."/>
            <person name="Zhao X."/>
            <person name="Deng C."/>
            <person name="Niu S.C."/>
            <person name="Huang J."/>
            <person name="Wang M."/>
            <person name="Liu G.H."/>
            <person name="Yang H.J."/>
            <person name="Xiao X.J."/>
            <person name="Hsiao Y.Y."/>
            <person name="Wu W.L."/>
            <person name="Chen Y.Y."/>
            <person name="Mitsuda N."/>
            <person name="Ohme-Takagi M."/>
            <person name="Luo Y.B."/>
            <person name="Van de Peer Y."/>
            <person name="Liu Z.J."/>
        </authorList>
    </citation>
    <scope>NUCLEOTIDE SEQUENCE [LARGE SCALE GENOMIC DNA]</scope>
    <source>
        <tissue evidence="1">The whole plant</tissue>
    </source>
</reference>
<gene>
    <name evidence="1" type="ORF">MA16_Dca021779</name>
</gene>
<organism evidence="1 2">
    <name type="scientific">Dendrobium catenatum</name>
    <dbReference type="NCBI Taxonomy" id="906689"/>
    <lineage>
        <taxon>Eukaryota</taxon>
        <taxon>Viridiplantae</taxon>
        <taxon>Streptophyta</taxon>
        <taxon>Embryophyta</taxon>
        <taxon>Tracheophyta</taxon>
        <taxon>Spermatophyta</taxon>
        <taxon>Magnoliopsida</taxon>
        <taxon>Liliopsida</taxon>
        <taxon>Asparagales</taxon>
        <taxon>Orchidaceae</taxon>
        <taxon>Epidendroideae</taxon>
        <taxon>Malaxideae</taxon>
        <taxon>Dendrobiinae</taxon>
        <taxon>Dendrobium</taxon>
    </lineage>
</organism>
<protein>
    <submittedName>
        <fullName evidence="1">Uncharacterized protein</fullName>
    </submittedName>
</protein>
<evidence type="ECO:0000313" key="2">
    <source>
        <dbReference type="Proteomes" id="UP000233837"/>
    </source>
</evidence>